<dbReference type="PATRIC" id="fig|665952.3.peg.1655"/>
<dbReference type="Pfam" id="PF13714">
    <property type="entry name" value="PEP_mutase"/>
    <property type="match status" value="1"/>
</dbReference>
<dbReference type="PANTHER" id="PTHR42905">
    <property type="entry name" value="PHOSPHOENOLPYRUVATE CARBOXYLASE"/>
    <property type="match status" value="1"/>
</dbReference>
<comment type="catalytic activity">
    <reaction evidence="8">
        <text>(2S,3R)-3-hydroxybutane-1,2,3-tricarboxylate = pyruvate + succinate</text>
        <dbReference type="Rhea" id="RHEA:16809"/>
        <dbReference type="ChEBI" id="CHEBI:15361"/>
        <dbReference type="ChEBI" id="CHEBI:30031"/>
        <dbReference type="ChEBI" id="CHEBI:57429"/>
        <dbReference type="EC" id="4.1.3.30"/>
    </reaction>
</comment>
<sequence length="307" mass="34190">MVWVVEHESTQEELAERFRTLMNAPDILQIPGAHDGMAALIARRVGFQALYLSGGAFTASQGLPDLGIVTSEEVARRARELVRAANLPVLVDIDTGFGGVLNVARTAREMVEARVAAVQIEDQELPKKCGHLNGKKLVSDEEMMQKIQAIKQVAPSLVIVARTDAYAVEGLDRAIERAQRYVEAGADAIFPEALTKKEEFLKMKQAVSVPLLANMTEFGRTPYYTAEEFASFGYAMVIYPVTSLRVAAKAYERVFQTILETGTQKSELDNMQTRKELYETIHYYDFEELDQTIAKTVLPDEQPLPDD</sequence>
<dbReference type="InterPro" id="IPR012695">
    <property type="entry name" value="PrpB"/>
</dbReference>
<dbReference type="Proteomes" id="UP000011747">
    <property type="component" value="Unassembled WGS sequence"/>
</dbReference>
<proteinExistence type="inferred from homology"/>
<name>G9QKU7_9BACI</name>
<evidence type="ECO:0000256" key="3">
    <source>
        <dbReference type="ARBA" id="ARBA00022723"/>
    </source>
</evidence>
<comment type="pathway">
    <text evidence="8">Organic acid metabolism; propanoate degradation.</text>
</comment>
<dbReference type="GO" id="GO:0019629">
    <property type="term" value="P:propionate catabolic process, 2-methylcitrate cycle"/>
    <property type="evidence" value="ECO:0007669"/>
    <property type="project" value="InterPro"/>
</dbReference>
<dbReference type="SUPFAM" id="SSF51621">
    <property type="entry name" value="Phosphoenolpyruvate/pyruvate domain"/>
    <property type="match status" value="1"/>
</dbReference>
<evidence type="ECO:0000256" key="2">
    <source>
        <dbReference type="ARBA" id="ARBA00009282"/>
    </source>
</evidence>
<evidence type="ECO:0000256" key="1">
    <source>
        <dbReference type="ARBA" id="ARBA00001946"/>
    </source>
</evidence>
<keyword evidence="4" id="KW-0460">Magnesium</keyword>
<dbReference type="InterPro" id="IPR018523">
    <property type="entry name" value="Isocitrate_lyase_ph_CS"/>
</dbReference>
<keyword evidence="3" id="KW-0479">Metal-binding</keyword>
<dbReference type="Gene3D" id="3.20.20.60">
    <property type="entry name" value="Phosphoenolpyruvate-binding domains"/>
    <property type="match status" value="1"/>
</dbReference>
<organism evidence="9 10">
    <name type="scientific">Bacillus smithii 7_3_47FAA</name>
    <dbReference type="NCBI Taxonomy" id="665952"/>
    <lineage>
        <taxon>Bacteria</taxon>
        <taxon>Bacillati</taxon>
        <taxon>Bacillota</taxon>
        <taxon>Bacilli</taxon>
        <taxon>Bacillales</taxon>
        <taxon>Bacillaceae</taxon>
        <taxon>Bacillus</taxon>
    </lineage>
</organism>
<dbReference type="UniPathway" id="UPA00946"/>
<keyword evidence="10" id="KW-1185">Reference proteome</keyword>
<accession>G9QKU7</accession>
<dbReference type="EC" id="4.1.3.30" evidence="8"/>
<evidence type="ECO:0000256" key="8">
    <source>
        <dbReference type="RuleBase" id="RU361121"/>
    </source>
</evidence>
<evidence type="ECO:0000313" key="9">
    <source>
        <dbReference type="EMBL" id="EHL78220.1"/>
    </source>
</evidence>
<dbReference type="AlphaFoldDB" id="G9QKU7"/>
<evidence type="ECO:0000313" key="10">
    <source>
        <dbReference type="Proteomes" id="UP000011747"/>
    </source>
</evidence>
<keyword evidence="5 8" id="KW-0456">Lyase</keyword>
<dbReference type="InterPro" id="IPR039556">
    <property type="entry name" value="ICL/PEPM"/>
</dbReference>
<comment type="function">
    <text evidence="8">Catalyzes the thermodynamically favored C-C bond cleavage of (2R,3S)-2-methylisocitrate to yield pyruvate and succinate.</text>
</comment>
<dbReference type="NCBIfam" id="TIGR02317">
    <property type="entry name" value="prpB"/>
    <property type="match status" value="1"/>
</dbReference>
<comment type="catalytic activity">
    <reaction evidence="6">
        <text>3-hydroxybutane-1,2,3-tricarboxylate = pyruvate + succinate</text>
        <dbReference type="Rhea" id="RHEA:57504"/>
        <dbReference type="ChEBI" id="CHEBI:15361"/>
        <dbReference type="ChEBI" id="CHEBI:30031"/>
        <dbReference type="ChEBI" id="CHEBI:141790"/>
    </reaction>
</comment>
<protein>
    <recommendedName>
        <fullName evidence="8">Methylisocitrate lyase</fullName>
        <ecNumber evidence="8">4.1.3.30</ecNumber>
    </recommendedName>
</protein>
<dbReference type="CDD" id="cd00377">
    <property type="entry name" value="ICL_PEPM"/>
    <property type="match status" value="1"/>
</dbReference>
<evidence type="ECO:0000256" key="6">
    <source>
        <dbReference type="ARBA" id="ARBA00051150"/>
    </source>
</evidence>
<dbReference type="PROSITE" id="PS00161">
    <property type="entry name" value="ISOCITRATE_LYASE"/>
    <property type="match status" value="1"/>
</dbReference>
<dbReference type="InterPro" id="IPR040442">
    <property type="entry name" value="Pyrv_kinase-like_dom_sf"/>
</dbReference>
<comment type="function">
    <text evidence="7">Involved in the methylcitric acid cycle. Catalyzes the cleavage of 2-methylisocitrate to yield pyruvate and succinate.</text>
</comment>
<dbReference type="GO" id="GO:0046872">
    <property type="term" value="F:metal ion binding"/>
    <property type="evidence" value="ECO:0007669"/>
    <property type="project" value="UniProtKB-KW"/>
</dbReference>
<dbReference type="EMBL" id="ACWF01000086">
    <property type="protein sequence ID" value="EHL78220.1"/>
    <property type="molecule type" value="Genomic_DNA"/>
</dbReference>
<dbReference type="HOGENOM" id="CLU_027389_3_2_9"/>
<gene>
    <name evidence="9" type="ORF">HMPREF1015_01786</name>
</gene>
<reference evidence="9 10" key="1">
    <citation type="submission" date="2011-09" db="EMBL/GenBank/DDBJ databases">
        <title>The Genome Sequence of Bacillus smithii 7_3_47FAA.</title>
        <authorList>
            <consortium name="The Broad Institute Genome Sequencing Platform"/>
            <person name="Earl A."/>
            <person name="Ward D."/>
            <person name="Feldgarden M."/>
            <person name="Gevers D."/>
            <person name="Daigneault M."/>
            <person name="Strauss J."/>
            <person name="Allen-Vercoe E."/>
            <person name="Young S.K."/>
            <person name="Zeng Q."/>
            <person name="Gargeya S."/>
            <person name="Fitzgerald M."/>
            <person name="Haas B."/>
            <person name="Abouelleil A."/>
            <person name="Alvarado L."/>
            <person name="Arachchi H.M."/>
            <person name="Berlin A."/>
            <person name="Brown A."/>
            <person name="Chapman S.B."/>
            <person name="Chen Z."/>
            <person name="Dunbar C."/>
            <person name="Freedman E."/>
            <person name="Gearin G."/>
            <person name="Goldberg J."/>
            <person name="Griggs A."/>
            <person name="Gujja S."/>
            <person name="Heiman D."/>
            <person name="Howarth C."/>
            <person name="Larson L."/>
            <person name="Lui A."/>
            <person name="MacDonald P.J.P."/>
            <person name="Montmayeur A."/>
            <person name="Murphy C."/>
            <person name="Neiman D."/>
            <person name="Pearson M."/>
            <person name="Priest M."/>
            <person name="Roberts A."/>
            <person name="Saif S."/>
            <person name="Shea T."/>
            <person name="Shenoy N."/>
            <person name="Sisk P."/>
            <person name="Stolte C."/>
            <person name="Sykes S."/>
            <person name="Wortman J."/>
            <person name="Nusbaum C."/>
            <person name="Birren B."/>
        </authorList>
    </citation>
    <scope>NUCLEOTIDE SEQUENCE [LARGE SCALE GENOMIC DNA]</scope>
    <source>
        <strain evidence="9 10">7_3_47FAA</strain>
    </source>
</reference>
<comment type="caution">
    <text evidence="9">The sequence shown here is derived from an EMBL/GenBank/DDBJ whole genome shotgun (WGS) entry which is preliminary data.</text>
</comment>
<dbReference type="PANTHER" id="PTHR42905:SF5">
    <property type="entry name" value="CARBOXYVINYL-CARBOXYPHOSPHONATE PHOSPHORYLMUTASE, CHLOROPLASTIC"/>
    <property type="match status" value="1"/>
</dbReference>
<dbReference type="RefSeq" id="WP_003353969.1">
    <property type="nucleotide sequence ID" value="NZ_JH414751.1"/>
</dbReference>
<evidence type="ECO:0000256" key="7">
    <source>
        <dbReference type="ARBA" id="ARBA00058526"/>
    </source>
</evidence>
<evidence type="ECO:0000256" key="4">
    <source>
        <dbReference type="ARBA" id="ARBA00022842"/>
    </source>
</evidence>
<evidence type="ECO:0000256" key="5">
    <source>
        <dbReference type="ARBA" id="ARBA00023239"/>
    </source>
</evidence>
<dbReference type="GO" id="GO:0046421">
    <property type="term" value="F:methylisocitrate lyase activity"/>
    <property type="evidence" value="ECO:0007669"/>
    <property type="project" value="UniProtKB-EC"/>
</dbReference>
<dbReference type="FunFam" id="3.20.20.60:FF:000009">
    <property type="entry name" value="2-methylisocitrate lyase"/>
    <property type="match status" value="1"/>
</dbReference>
<dbReference type="InterPro" id="IPR015813">
    <property type="entry name" value="Pyrv/PenolPyrv_kinase-like_dom"/>
</dbReference>
<comment type="cofactor">
    <cofactor evidence="1">
        <name>Mg(2+)</name>
        <dbReference type="ChEBI" id="CHEBI:18420"/>
    </cofactor>
</comment>
<comment type="similarity">
    <text evidence="2 8">Belongs to the isocitrate lyase/PEP mutase superfamily. Methylisocitrate lyase family.</text>
</comment>